<protein>
    <recommendedName>
        <fullName evidence="7">TonB-dependent receptor</fullName>
    </recommendedName>
</protein>
<comment type="subcellular location">
    <subcellularLocation>
        <location evidence="1">Cell outer membrane</location>
    </subcellularLocation>
</comment>
<reference evidence="5 6" key="1">
    <citation type="submission" date="2020-08" db="EMBL/GenBank/DDBJ databases">
        <title>Croceimicrobium hydrocarbonivorans gen. nov., sp. nov., a novel marine bacterium isolated from a bacterial consortium that degrades polyethylene terephthalate.</title>
        <authorList>
            <person name="Liu R."/>
        </authorList>
    </citation>
    <scope>NUCLEOTIDE SEQUENCE [LARGE SCALE GENOMIC DNA]</scope>
    <source>
        <strain evidence="5 6">A20-9</strain>
    </source>
</reference>
<evidence type="ECO:0000256" key="1">
    <source>
        <dbReference type="ARBA" id="ARBA00004442"/>
    </source>
</evidence>
<dbReference type="Gene3D" id="2.40.170.20">
    <property type="entry name" value="TonB-dependent receptor, beta-barrel domain"/>
    <property type="match status" value="1"/>
</dbReference>
<evidence type="ECO:0000256" key="2">
    <source>
        <dbReference type="ARBA" id="ARBA00023136"/>
    </source>
</evidence>
<dbReference type="EMBL" id="CP060139">
    <property type="protein sequence ID" value="QNR24244.1"/>
    <property type="molecule type" value="Genomic_DNA"/>
</dbReference>
<feature type="chain" id="PRO_5028900694" description="TonB-dependent receptor" evidence="4">
    <location>
        <begin position="19"/>
        <end position="571"/>
    </location>
</feature>
<gene>
    <name evidence="5" type="ORF">H4K34_18040</name>
</gene>
<dbReference type="Proteomes" id="UP000516305">
    <property type="component" value="Chromosome"/>
</dbReference>
<keyword evidence="3" id="KW-0998">Cell outer membrane</keyword>
<proteinExistence type="predicted"/>
<dbReference type="SUPFAM" id="SSF56935">
    <property type="entry name" value="Porins"/>
    <property type="match status" value="1"/>
</dbReference>
<feature type="signal peptide" evidence="4">
    <location>
        <begin position="1"/>
        <end position="18"/>
    </location>
</feature>
<keyword evidence="6" id="KW-1185">Reference proteome</keyword>
<evidence type="ECO:0000313" key="6">
    <source>
        <dbReference type="Proteomes" id="UP000516305"/>
    </source>
</evidence>
<dbReference type="GO" id="GO:0009279">
    <property type="term" value="C:cell outer membrane"/>
    <property type="evidence" value="ECO:0007669"/>
    <property type="project" value="UniProtKB-SubCell"/>
</dbReference>
<accession>A0A7H0VEU6</accession>
<keyword evidence="4" id="KW-0732">Signal</keyword>
<evidence type="ECO:0000313" key="5">
    <source>
        <dbReference type="EMBL" id="QNR24244.1"/>
    </source>
</evidence>
<evidence type="ECO:0008006" key="7">
    <source>
        <dbReference type="Google" id="ProtNLM"/>
    </source>
</evidence>
<dbReference type="AlphaFoldDB" id="A0A7H0VEU6"/>
<evidence type="ECO:0000256" key="3">
    <source>
        <dbReference type="ARBA" id="ARBA00023237"/>
    </source>
</evidence>
<name>A0A7H0VEU6_9FLAO</name>
<dbReference type="KEGG" id="chyd:H4K34_18040"/>
<organism evidence="5 6">
    <name type="scientific">Croceimicrobium hydrocarbonivorans</name>
    <dbReference type="NCBI Taxonomy" id="2761580"/>
    <lineage>
        <taxon>Bacteria</taxon>
        <taxon>Pseudomonadati</taxon>
        <taxon>Bacteroidota</taxon>
        <taxon>Flavobacteriia</taxon>
        <taxon>Flavobacteriales</taxon>
        <taxon>Owenweeksiaceae</taxon>
        <taxon>Croceimicrobium</taxon>
    </lineage>
</organism>
<dbReference type="RefSeq" id="WP_210758773.1">
    <property type="nucleotide sequence ID" value="NZ_CP060139.1"/>
</dbReference>
<evidence type="ECO:0000256" key="4">
    <source>
        <dbReference type="SAM" id="SignalP"/>
    </source>
</evidence>
<keyword evidence="2" id="KW-0472">Membrane</keyword>
<dbReference type="InterPro" id="IPR036942">
    <property type="entry name" value="Beta-barrel_TonB_sf"/>
</dbReference>
<sequence>MRKIGLSLLLLGGFSAFAQPDNLGSLELKVTDRYKAQVKDAQKILEQPQYADSISQKIEVQYSINSLPLDVRMNPEPLSPARIRVVEVPELYRAFIRGGYGAYNTGLAEVYYNSKRSSKYSYGFDAQHLSTKTGVSDILYEDNAFSRNHIGGYFDRFYSKYTWHVAADVDLNKYHYYGRPMLSFLPGDDTLGLGEAPYNWYRSFGVQTSLRESREKEMGWLKQIDLRYRYFGDNYKAQENDFQVHSDWNLPAGEQKLFLELNVAYFNTKYDSLYSPSDSSRLFDQSYMQVQMKPYIRVDKGEYALDFGLNLYFLGNNDSRPVETNGGAYFFPELIVRYRAVPDVLSVVGGITGLLERNTYRDINGMSPFITTGQTSVPSRTIKAFVAAEGLLSSSTSFRVEGGYANLRSDAFLYRDPNFYLDSVSDGINVLYQDLGEFYASGSINFNWEEKFLLTASATARDFSLADNQLALYRPYFEAQVEGSYTYREKVGLGLMLNYVGARHAFVQEANPNLEAMLKPYVDLGLKIDYYYNSRIGAFINLSNLLNSHYDMYLGYRAQGINALFGFTYRF</sequence>